<evidence type="ECO:0000256" key="1">
    <source>
        <dbReference type="SAM" id="Phobius"/>
    </source>
</evidence>
<keyword evidence="1" id="KW-0812">Transmembrane</keyword>
<keyword evidence="1" id="KW-1133">Transmembrane helix</keyword>
<protein>
    <submittedName>
        <fullName evidence="2">Uncharacterized protein</fullName>
    </submittedName>
</protein>
<dbReference type="Proteomes" id="UP000186917">
    <property type="component" value="Unassembled WGS sequence"/>
</dbReference>
<reference evidence="3" key="1">
    <citation type="submission" date="2017-01" db="EMBL/GenBank/DDBJ databases">
        <authorList>
            <person name="Varghese N."/>
            <person name="Submissions S."/>
        </authorList>
    </citation>
    <scope>NUCLEOTIDE SEQUENCE [LARGE SCALE GENOMIC DNA]</scope>
    <source>
        <strain evidence="3">DSM 21054</strain>
    </source>
</reference>
<proteinExistence type="predicted"/>
<evidence type="ECO:0000313" key="2">
    <source>
        <dbReference type="EMBL" id="SIS82139.1"/>
    </source>
</evidence>
<keyword evidence="1" id="KW-0472">Membrane</keyword>
<gene>
    <name evidence="2" type="ORF">SAMN05421788_1011417</name>
</gene>
<dbReference type="RefSeq" id="WP_076376980.1">
    <property type="nucleotide sequence ID" value="NZ_AP017422.1"/>
</dbReference>
<sequence length="260" mass="28779">MKAHLTKKLLTRLLGGFCILAFVAFTYWKEDIQAGKTVPITAHNHSQKSVTVNTPYVSTHVTSLLTNPCLVTLLDSITNPCLSTYISHLFAYTYNGSQATFSLSIAESDTKKCPGWTDVSRSNPSELTIYLNKSIAPDASREYWTTVLGHEIIHSFIIINHMAPHVTPGVPPYLEVTHELMVKSWVTSLAEFIRTCHPALSKYDSFGLALDGLQDIMIGHGYESDTNWDNFIQSHYNISITEAGHVGDAYAFGGYGTECP</sequence>
<dbReference type="EMBL" id="FTOR01000001">
    <property type="protein sequence ID" value="SIS82139.1"/>
    <property type="molecule type" value="Genomic_DNA"/>
</dbReference>
<dbReference type="AlphaFoldDB" id="A0A1N7M829"/>
<keyword evidence="3" id="KW-1185">Reference proteome</keyword>
<evidence type="ECO:0000313" key="3">
    <source>
        <dbReference type="Proteomes" id="UP000186917"/>
    </source>
</evidence>
<accession>A0A1N7M829</accession>
<organism evidence="2 3">
    <name type="scientific">Filimonas lacunae</name>
    <dbReference type="NCBI Taxonomy" id="477680"/>
    <lineage>
        <taxon>Bacteria</taxon>
        <taxon>Pseudomonadati</taxon>
        <taxon>Bacteroidota</taxon>
        <taxon>Chitinophagia</taxon>
        <taxon>Chitinophagales</taxon>
        <taxon>Chitinophagaceae</taxon>
        <taxon>Filimonas</taxon>
    </lineage>
</organism>
<name>A0A1N7M829_9BACT</name>
<feature type="transmembrane region" description="Helical" evidence="1">
    <location>
        <begin position="9"/>
        <end position="28"/>
    </location>
</feature>